<keyword evidence="3" id="KW-1185">Reference proteome</keyword>
<organism evidence="2 3">
    <name type="scientific">Streptomyces plicatus</name>
    <dbReference type="NCBI Taxonomy" id="1922"/>
    <lineage>
        <taxon>Bacteria</taxon>
        <taxon>Bacillati</taxon>
        <taxon>Actinomycetota</taxon>
        <taxon>Actinomycetes</taxon>
        <taxon>Kitasatosporales</taxon>
        <taxon>Streptomycetaceae</taxon>
        <taxon>Streptomyces</taxon>
        <taxon>Streptomyces rochei group</taxon>
    </lineage>
</organism>
<protein>
    <submittedName>
        <fullName evidence="2">Uncharacterized protein</fullName>
    </submittedName>
</protein>
<proteinExistence type="predicted"/>
<comment type="caution">
    <text evidence="2">The sequence shown here is derived from an EMBL/GenBank/DDBJ whole genome shotgun (WGS) entry which is preliminary data.</text>
</comment>
<gene>
    <name evidence="2" type="ORF">ACFQFF_26975</name>
</gene>
<name>A0ABW1Y3E3_STRPL</name>
<feature type="compositionally biased region" description="Basic and acidic residues" evidence="1">
    <location>
        <begin position="723"/>
        <end position="732"/>
    </location>
</feature>
<sequence>MDAAELDAWRRRHPDYTYWCGYELGGCGSKLTDRLYHDKVCHFAHVAGGPTCGRAATGESSADHLFIKRGLRKLLGQHGQRGTVETRDLGSGPGDAVDLHLPAARRRVRFQLSQLDYRGWRAANQTLGDDVDEVDWLFGTDGPLTKELLGRYGYSLRFRLETAGGERRVHVGAQTLAQPTVQWSPLEDCRITPTGLLAPATEAIRISPPRPNPLAFPINGTVHFALDPEAPVPGDSPFTTEGRRLVMADVKSMDNPIVRAVLSLPDDSELPPAQYVYGTDSHDHPRLLVHEGGGWAVQLDRFYRLNAHDAARTGLSAATPEPLSTEPAAGIRKPETPVHPLPKVRAVADPRESRRSKKKRLAEPERNKVVVAPPKPSPEPVPLTRPEAVRRTRALLTEAAAKRRTVAWSEIGATAGPVLEGLSQSEITDFLVELEAPLTATKPVLSALLTEHGLPFLSCLPTVLAKLGVEYAADVPLHDPQLTEWVTVERQRAYAVFADPKAWVPPRVELRAPGEPAASPAPEVLASVRQEIFELVEQLEELRPGLYAGSAISKRIGDATRKARGWLRFHDLPDDEKEALSNSQRKGATANPEHLRRTLEEVRAEAARQAAIKTQPGDELRQLLVTVARRAATITRSELEGLRSVKDGAQELVLVEVDRNVSEDAPFLSALVTNDRGLPLSSFGKALQAAGYKVPASKYALRRAWRREQEWAHAAYAHPPRPLPERLVRRAEAQSPARPA</sequence>
<dbReference type="RefSeq" id="WP_386456098.1">
    <property type="nucleotide sequence ID" value="NZ_JBHSUW010000001.1"/>
</dbReference>
<dbReference type="Proteomes" id="UP001596321">
    <property type="component" value="Unassembled WGS sequence"/>
</dbReference>
<dbReference type="EMBL" id="JBHSUW010000001">
    <property type="protein sequence ID" value="MFC6505036.1"/>
    <property type="molecule type" value="Genomic_DNA"/>
</dbReference>
<evidence type="ECO:0000313" key="3">
    <source>
        <dbReference type="Proteomes" id="UP001596321"/>
    </source>
</evidence>
<evidence type="ECO:0000313" key="2">
    <source>
        <dbReference type="EMBL" id="MFC6505036.1"/>
    </source>
</evidence>
<evidence type="ECO:0000256" key="1">
    <source>
        <dbReference type="SAM" id="MobiDB-lite"/>
    </source>
</evidence>
<feature type="compositionally biased region" description="Pro residues" evidence="1">
    <location>
        <begin position="373"/>
        <end position="383"/>
    </location>
</feature>
<feature type="region of interest" description="Disordered" evidence="1">
    <location>
        <begin position="316"/>
        <end position="384"/>
    </location>
</feature>
<feature type="region of interest" description="Disordered" evidence="1">
    <location>
        <begin position="715"/>
        <end position="740"/>
    </location>
</feature>
<accession>A0ABW1Y3E3</accession>
<reference evidence="3" key="1">
    <citation type="journal article" date="2019" name="Int. J. Syst. Evol. Microbiol.">
        <title>The Global Catalogue of Microorganisms (GCM) 10K type strain sequencing project: providing services to taxonomists for standard genome sequencing and annotation.</title>
        <authorList>
            <consortium name="The Broad Institute Genomics Platform"/>
            <consortium name="The Broad Institute Genome Sequencing Center for Infectious Disease"/>
            <person name="Wu L."/>
            <person name="Ma J."/>
        </authorList>
    </citation>
    <scope>NUCLEOTIDE SEQUENCE [LARGE SCALE GENOMIC DNA]</scope>
    <source>
        <strain evidence="3">JCM 4504</strain>
    </source>
</reference>